<evidence type="ECO:0000313" key="6">
    <source>
        <dbReference type="Proteomes" id="UP000297693"/>
    </source>
</evidence>
<dbReference type="InterPro" id="IPR000160">
    <property type="entry name" value="GGDEF_dom"/>
</dbReference>
<comment type="caution">
    <text evidence="5">The sequence shown here is derived from an EMBL/GenBank/DDBJ whole genome shotgun (WGS) entry which is preliminary data.</text>
</comment>
<dbReference type="AlphaFoldDB" id="A0A4R9K0K2"/>
<dbReference type="PROSITE" id="PS50887">
    <property type="entry name" value="GGDEF"/>
    <property type="match status" value="1"/>
</dbReference>
<evidence type="ECO:0000259" key="1">
    <source>
        <dbReference type="PROSITE" id="PS50112"/>
    </source>
</evidence>
<dbReference type="PROSITE" id="PS50112">
    <property type="entry name" value="PAS"/>
    <property type="match status" value="1"/>
</dbReference>
<dbReference type="SMART" id="SM00052">
    <property type="entry name" value="EAL"/>
    <property type="match status" value="1"/>
</dbReference>
<dbReference type="InterPro" id="IPR000700">
    <property type="entry name" value="PAS-assoc_C"/>
</dbReference>
<dbReference type="PROSITE" id="PS50883">
    <property type="entry name" value="EAL"/>
    <property type="match status" value="1"/>
</dbReference>
<feature type="domain" description="EAL" evidence="3">
    <location>
        <begin position="443"/>
        <end position="697"/>
    </location>
</feature>
<proteinExistence type="predicted"/>
<feature type="domain" description="PAC" evidence="2">
    <location>
        <begin position="216"/>
        <end position="268"/>
    </location>
</feature>
<dbReference type="SUPFAM" id="SSF55073">
    <property type="entry name" value="Nucleotide cyclase"/>
    <property type="match status" value="1"/>
</dbReference>
<feature type="domain" description="PAS" evidence="1">
    <location>
        <begin position="158"/>
        <end position="189"/>
    </location>
</feature>
<sequence length="701" mass="80351">MGSPLCILIVASDQEEVFRIIREIKSQGFSPLYQVAMSKEDWDKRIHEEDWDSILVSFRWNPVIPPMNLLLDLKSKQLDIPFIIISHPENYNESLKLMSAGAADIIDATNLFRLTHVLERERRELVFRREKEVTQSYLEKSLKEIQFQNYAVDQANIVSITDASGIITYVNDKFVQISGFSENELIGSSHRILKSQEKSKEDWENFWQTIRQGKVWHGEIKNTKKDGSSYWVETTIVPFEDDDGSVFQYIAIHHDITNRKLAEGQLTHDAFYDNLTELPNRALFLARIEQRIFEYNSNQGGFPIVISLNLDNFRRINHSLGSTAGDDILRIFADRINKFCGISAITTRLTADSFAVLVVDFLSIEEGLDFAIRLQDHLKEIIPYRGYDLYLTASFGLAGFGMGGKEAEEILKNAEIAMFHTKENKVGSICTFSEDMKEKIHYQLEIQNDLRKGIERSEFIVFYQPILDLKSNEIGHWEALVRWKHPKKGMVSPIDFIPMAENSGLILPLTKFVLEETAKFIQSVLETRGKTIVVAVNLSPQVFQHQNIFHWMVDIKQRYEIPYETIQVEITESLAMKNMEETVPILENLRDIGVKIALDDFGTGYSSLSYLEKLPLSIVKIDKSFLNNVTAGSKEAKLLVSIIYMAHDLGLKVVAEGVEEIAQFKLLGEFKCDMIQGYLIAKPLSREDANHFLEKFTGQIY</sequence>
<dbReference type="InterPro" id="IPR000014">
    <property type="entry name" value="PAS"/>
</dbReference>
<feature type="domain" description="GGDEF" evidence="4">
    <location>
        <begin position="301"/>
        <end position="434"/>
    </location>
</feature>
<dbReference type="InterPro" id="IPR035919">
    <property type="entry name" value="EAL_sf"/>
</dbReference>
<dbReference type="SMART" id="SM00267">
    <property type="entry name" value="GGDEF"/>
    <property type="match status" value="1"/>
</dbReference>
<evidence type="ECO:0000259" key="3">
    <source>
        <dbReference type="PROSITE" id="PS50883"/>
    </source>
</evidence>
<name>A0A4R9K0K2_9LEPT</name>
<dbReference type="PROSITE" id="PS50113">
    <property type="entry name" value="PAC"/>
    <property type="match status" value="1"/>
</dbReference>
<dbReference type="PANTHER" id="PTHR44757">
    <property type="entry name" value="DIGUANYLATE CYCLASE DGCP"/>
    <property type="match status" value="1"/>
</dbReference>
<dbReference type="Gene3D" id="3.20.20.450">
    <property type="entry name" value="EAL domain"/>
    <property type="match status" value="1"/>
</dbReference>
<dbReference type="InterPro" id="IPR029787">
    <property type="entry name" value="Nucleotide_cyclase"/>
</dbReference>
<dbReference type="Gene3D" id="3.30.450.20">
    <property type="entry name" value="PAS domain"/>
    <property type="match status" value="1"/>
</dbReference>
<dbReference type="Pfam" id="PF13426">
    <property type="entry name" value="PAS_9"/>
    <property type="match status" value="1"/>
</dbReference>
<evidence type="ECO:0000259" key="2">
    <source>
        <dbReference type="PROSITE" id="PS50113"/>
    </source>
</evidence>
<dbReference type="Pfam" id="PF00563">
    <property type="entry name" value="EAL"/>
    <property type="match status" value="1"/>
</dbReference>
<dbReference type="NCBIfam" id="TIGR00229">
    <property type="entry name" value="sensory_box"/>
    <property type="match status" value="1"/>
</dbReference>
<dbReference type="SMART" id="SM00086">
    <property type="entry name" value="PAC"/>
    <property type="match status" value="1"/>
</dbReference>
<evidence type="ECO:0000259" key="4">
    <source>
        <dbReference type="PROSITE" id="PS50887"/>
    </source>
</evidence>
<dbReference type="RefSeq" id="WP_135624590.1">
    <property type="nucleotide sequence ID" value="NZ_RQGD01000035.1"/>
</dbReference>
<reference evidence="5" key="1">
    <citation type="journal article" date="2019" name="PLoS Negl. Trop. Dis.">
        <title>Revisiting the worldwide diversity of Leptospira species in the environment.</title>
        <authorList>
            <person name="Vincent A.T."/>
            <person name="Schiettekatte O."/>
            <person name="Bourhy P."/>
            <person name="Veyrier F.J."/>
            <person name="Picardeau M."/>
        </authorList>
    </citation>
    <scope>NUCLEOTIDE SEQUENCE [LARGE SCALE GENOMIC DNA]</scope>
    <source>
        <strain evidence="5">201702476</strain>
    </source>
</reference>
<dbReference type="EMBL" id="RQGD01000035">
    <property type="protein sequence ID" value="TGL57468.1"/>
    <property type="molecule type" value="Genomic_DNA"/>
</dbReference>
<dbReference type="CDD" id="cd00130">
    <property type="entry name" value="PAS"/>
    <property type="match status" value="1"/>
</dbReference>
<dbReference type="InterPro" id="IPR001610">
    <property type="entry name" value="PAC"/>
</dbReference>
<dbReference type="InterPro" id="IPR043128">
    <property type="entry name" value="Rev_trsase/Diguanyl_cyclase"/>
</dbReference>
<protein>
    <submittedName>
        <fullName evidence="5">Phosphodiesterase</fullName>
    </submittedName>
</protein>
<evidence type="ECO:0000313" key="5">
    <source>
        <dbReference type="EMBL" id="TGL57468.1"/>
    </source>
</evidence>
<dbReference type="Gene3D" id="3.30.70.270">
    <property type="match status" value="1"/>
</dbReference>
<dbReference type="InterPro" id="IPR011006">
    <property type="entry name" value="CheY-like_superfamily"/>
</dbReference>
<dbReference type="CDD" id="cd01948">
    <property type="entry name" value="EAL"/>
    <property type="match status" value="1"/>
</dbReference>
<dbReference type="SUPFAM" id="SSF55785">
    <property type="entry name" value="PYP-like sensor domain (PAS domain)"/>
    <property type="match status" value="1"/>
</dbReference>
<dbReference type="PANTHER" id="PTHR44757:SF2">
    <property type="entry name" value="BIOFILM ARCHITECTURE MAINTENANCE PROTEIN MBAA"/>
    <property type="match status" value="1"/>
</dbReference>
<dbReference type="Pfam" id="PF00990">
    <property type="entry name" value="GGDEF"/>
    <property type="match status" value="1"/>
</dbReference>
<dbReference type="SUPFAM" id="SSF141868">
    <property type="entry name" value="EAL domain-like"/>
    <property type="match status" value="1"/>
</dbReference>
<accession>A0A4R9K0K2</accession>
<organism evidence="5 6">
    <name type="scientific">Leptospira ognonensis</name>
    <dbReference type="NCBI Taxonomy" id="2484945"/>
    <lineage>
        <taxon>Bacteria</taxon>
        <taxon>Pseudomonadati</taxon>
        <taxon>Spirochaetota</taxon>
        <taxon>Spirochaetia</taxon>
        <taxon>Leptospirales</taxon>
        <taxon>Leptospiraceae</taxon>
        <taxon>Leptospira</taxon>
    </lineage>
</organism>
<dbReference type="InterPro" id="IPR052155">
    <property type="entry name" value="Biofilm_reg_signaling"/>
</dbReference>
<dbReference type="InterPro" id="IPR035965">
    <property type="entry name" value="PAS-like_dom_sf"/>
</dbReference>
<keyword evidence="6" id="KW-1185">Reference proteome</keyword>
<dbReference type="CDD" id="cd01949">
    <property type="entry name" value="GGDEF"/>
    <property type="match status" value="1"/>
</dbReference>
<dbReference type="NCBIfam" id="TIGR00254">
    <property type="entry name" value="GGDEF"/>
    <property type="match status" value="1"/>
</dbReference>
<gene>
    <name evidence="5" type="ORF">EHQ58_14405</name>
</gene>
<dbReference type="SUPFAM" id="SSF52172">
    <property type="entry name" value="CheY-like"/>
    <property type="match status" value="1"/>
</dbReference>
<dbReference type="OrthoDB" id="310793at2"/>
<dbReference type="InterPro" id="IPR001633">
    <property type="entry name" value="EAL_dom"/>
</dbReference>
<dbReference type="Proteomes" id="UP000297693">
    <property type="component" value="Unassembled WGS sequence"/>
</dbReference>